<reference evidence="1" key="3">
    <citation type="submission" date="2025-09" db="UniProtKB">
        <authorList>
            <consortium name="Ensembl"/>
        </authorList>
    </citation>
    <scope>IDENTIFICATION</scope>
</reference>
<dbReference type="STRING" id="62062.ENSHHUP00000007349"/>
<keyword evidence="2" id="KW-1185">Reference proteome</keyword>
<reference evidence="1" key="2">
    <citation type="submission" date="2025-08" db="UniProtKB">
        <authorList>
            <consortium name="Ensembl"/>
        </authorList>
    </citation>
    <scope>IDENTIFICATION</scope>
</reference>
<dbReference type="Ensembl" id="ENSHHUT00000007569.1">
    <property type="protein sequence ID" value="ENSHHUP00000007349.1"/>
    <property type="gene ID" value="ENSHHUG00000004513.1"/>
</dbReference>
<reference evidence="2" key="1">
    <citation type="submission" date="2018-06" db="EMBL/GenBank/DDBJ databases">
        <title>Genome assembly of Danube salmon.</title>
        <authorList>
            <person name="Macqueen D.J."/>
            <person name="Gundappa M.K."/>
        </authorList>
    </citation>
    <scope>NUCLEOTIDE SEQUENCE [LARGE SCALE GENOMIC DNA]</scope>
</reference>
<protein>
    <submittedName>
        <fullName evidence="1">Uncharacterized protein</fullName>
    </submittedName>
</protein>
<accession>A0A4W5K5S8</accession>
<evidence type="ECO:0000313" key="2">
    <source>
        <dbReference type="Proteomes" id="UP000314982"/>
    </source>
</evidence>
<sequence>GATSVHCVDQSLEIFNTEICICGSILLTTMKIPLSLLQGLINTSESIEWNGYFLCYRVEWCVLLKGFSPVWTLWCLFRSPAWAKRMLHWVQLKGFTPVWTIWCLFRLEEWEKLGFTPVWTLWCLFRLEEWENLARHRWQPNGFSPVCILWWISTCLGKLKTFPQNEHGNRLSFPPEQLIALLLL</sequence>
<dbReference type="AlphaFoldDB" id="A0A4W5K5S8"/>
<evidence type="ECO:0000313" key="1">
    <source>
        <dbReference type="Ensembl" id="ENSHHUP00000007349.1"/>
    </source>
</evidence>
<dbReference type="GeneTree" id="ENSGT01110000267325"/>
<name>A0A4W5K5S8_9TELE</name>
<proteinExistence type="predicted"/>
<dbReference type="Proteomes" id="UP000314982">
    <property type="component" value="Unassembled WGS sequence"/>
</dbReference>
<organism evidence="1 2">
    <name type="scientific">Hucho hucho</name>
    <name type="common">huchen</name>
    <dbReference type="NCBI Taxonomy" id="62062"/>
    <lineage>
        <taxon>Eukaryota</taxon>
        <taxon>Metazoa</taxon>
        <taxon>Chordata</taxon>
        <taxon>Craniata</taxon>
        <taxon>Vertebrata</taxon>
        <taxon>Euteleostomi</taxon>
        <taxon>Actinopterygii</taxon>
        <taxon>Neopterygii</taxon>
        <taxon>Teleostei</taxon>
        <taxon>Protacanthopterygii</taxon>
        <taxon>Salmoniformes</taxon>
        <taxon>Salmonidae</taxon>
        <taxon>Salmoninae</taxon>
        <taxon>Hucho</taxon>
    </lineage>
</organism>